<feature type="domain" description="GGDEF" evidence="2">
    <location>
        <begin position="328"/>
        <end position="460"/>
    </location>
</feature>
<dbReference type="NCBIfam" id="TIGR00254">
    <property type="entry name" value="GGDEF"/>
    <property type="match status" value="1"/>
</dbReference>
<dbReference type="InterPro" id="IPR035965">
    <property type="entry name" value="PAS-like_dom_sf"/>
</dbReference>
<dbReference type="PANTHER" id="PTHR44757">
    <property type="entry name" value="DIGUANYLATE CYCLASE DGCP"/>
    <property type="match status" value="1"/>
</dbReference>
<dbReference type="InterPro" id="IPR000014">
    <property type="entry name" value="PAS"/>
</dbReference>
<dbReference type="Pfam" id="PF01590">
    <property type="entry name" value="GAF"/>
    <property type="match status" value="1"/>
</dbReference>
<evidence type="ECO:0000313" key="3">
    <source>
        <dbReference type="EMBL" id="VVD60888.1"/>
    </source>
</evidence>
<dbReference type="InterPro" id="IPR029787">
    <property type="entry name" value="Nucleotide_cyclase"/>
</dbReference>
<dbReference type="PROSITE" id="PS50887">
    <property type="entry name" value="GGDEF"/>
    <property type="match status" value="1"/>
</dbReference>
<name>A0A5E4RG13_9BURK</name>
<protein>
    <submittedName>
        <fullName evidence="3">Diguanylate cyclase</fullName>
    </submittedName>
</protein>
<dbReference type="InterPro" id="IPR029016">
    <property type="entry name" value="GAF-like_dom_sf"/>
</dbReference>
<dbReference type="InterPro" id="IPR035919">
    <property type="entry name" value="EAL_sf"/>
</dbReference>
<dbReference type="CDD" id="cd00130">
    <property type="entry name" value="PAS"/>
    <property type="match status" value="1"/>
</dbReference>
<dbReference type="Proteomes" id="UP000400981">
    <property type="component" value="Unassembled WGS sequence"/>
</dbReference>
<organism evidence="3 4">
    <name type="scientific">Pandoraea eparura</name>
    <dbReference type="NCBI Taxonomy" id="2508291"/>
    <lineage>
        <taxon>Bacteria</taxon>
        <taxon>Pseudomonadati</taxon>
        <taxon>Pseudomonadota</taxon>
        <taxon>Betaproteobacteria</taxon>
        <taxon>Burkholderiales</taxon>
        <taxon>Burkholderiaceae</taxon>
        <taxon>Pandoraea</taxon>
    </lineage>
</organism>
<dbReference type="EMBL" id="CABPSH010000001">
    <property type="protein sequence ID" value="VVD60888.1"/>
    <property type="molecule type" value="Genomic_DNA"/>
</dbReference>
<dbReference type="Pfam" id="PF00990">
    <property type="entry name" value="GGDEF"/>
    <property type="match status" value="1"/>
</dbReference>
<dbReference type="PROSITE" id="PS50883">
    <property type="entry name" value="EAL"/>
    <property type="match status" value="1"/>
</dbReference>
<dbReference type="Gene3D" id="3.30.450.40">
    <property type="match status" value="1"/>
</dbReference>
<dbReference type="Gene3D" id="3.30.450.20">
    <property type="entry name" value="PAS domain"/>
    <property type="match status" value="1"/>
</dbReference>
<reference evidence="3 4" key="1">
    <citation type="submission" date="2019-08" db="EMBL/GenBank/DDBJ databases">
        <authorList>
            <person name="Peeters C."/>
        </authorList>
    </citation>
    <scope>NUCLEOTIDE SEQUENCE [LARGE SCALE GENOMIC DNA]</scope>
    <source>
        <strain evidence="3 4">LMG 31012</strain>
    </source>
</reference>
<dbReference type="SMART" id="SM00065">
    <property type="entry name" value="GAF"/>
    <property type="match status" value="1"/>
</dbReference>
<dbReference type="RefSeq" id="WP_150587416.1">
    <property type="nucleotide sequence ID" value="NZ_CABPSH010000001.1"/>
</dbReference>
<feature type="domain" description="EAL" evidence="1">
    <location>
        <begin position="469"/>
        <end position="724"/>
    </location>
</feature>
<dbReference type="Gene3D" id="3.20.20.450">
    <property type="entry name" value="EAL domain"/>
    <property type="match status" value="1"/>
</dbReference>
<dbReference type="InterPro" id="IPR052155">
    <property type="entry name" value="Biofilm_reg_signaling"/>
</dbReference>
<evidence type="ECO:0000259" key="1">
    <source>
        <dbReference type="PROSITE" id="PS50883"/>
    </source>
</evidence>
<dbReference type="InterPro" id="IPR003018">
    <property type="entry name" value="GAF"/>
</dbReference>
<dbReference type="PANTHER" id="PTHR44757:SF2">
    <property type="entry name" value="BIOFILM ARCHITECTURE MAINTENANCE PROTEIN MBAA"/>
    <property type="match status" value="1"/>
</dbReference>
<dbReference type="SUPFAM" id="SSF55781">
    <property type="entry name" value="GAF domain-like"/>
    <property type="match status" value="1"/>
</dbReference>
<accession>A0A5E4RG13</accession>
<dbReference type="CDD" id="cd01948">
    <property type="entry name" value="EAL"/>
    <property type="match status" value="1"/>
</dbReference>
<dbReference type="InterPro" id="IPR000160">
    <property type="entry name" value="GGDEF_dom"/>
</dbReference>
<dbReference type="Gene3D" id="3.30.70.270">
    <property type="match status" value="1"/>
</dbReference>
<keyword evidence="4" id="KW-1185">Reference proteome</keyword>
<gene>
    <name evidence="3" type="ORF">PEP31012_00095</name>
</gene>
<dbReference type="OrthoDB" id="9813903at2"/>
<proteinExistence type="predicted"/>
<dbReference type="CDD" id="cd01949">
    <property type="entry name" value="GGDEF"/>
    <property type="match status" value="1"/>
</dbReference>
<dbReference type="Pfam" id="PF00563">
    <property type="entry name" value="EAL"/>
    <property type="match status" value="1"/>
</dbReference>
<dbReference type="InterPro" id="IPR001633">
    <property type="entry name" value="EAL_dom"/>
</dbReference>
<evidence type="ECO:0000259" key="2">
    <source>
        <dbReference type="PROSITE" id="PS50887"/>
    </source>
</evidence>
<evidence type="ECO:0000313" key="4">
    <source>
        <dbReference type="Proteomes" id="UP000400981"/>
    </source>
</evidence>
<dbReference type="AlphaFoldDB" id="A0A5E4RG13"/>
<dbReference type="InterPro" id="IPR043128">
    <property type="entry name" value="Rev_trsase/Diguanyl_cyclase"/>
</dbReference>
<sequence length="732" mass="79714">MKCPPELKTEPERLKALSAYELGTERPLPSLDPVVRIAARMFNMPVAAVNMIGSDHVFFAASIGLEGGEVNMSRDVSFCAHAITQGSVMVVPDAMLDERFHDNPLVTGQANVRFYAGVPLLSPDGHALGTLCVIDNKPHHDFSPDDGERLAELAKMAADRLELRRVEMAMQPAARPFREIDLNQSGALVQFDERRAVIAWDDAAAALYGYGPDDGFAPSIDALVPERERDTVRDLVARSAAGLTDDRLPMTANLRGLRKDGSEFELKLCLSHGRRNGSPIFNAFLIDQAALRREQEELQRLAHTDSLTGLVNRAGFYRRVEQALKDTSSCALLMIDLDAFKDINATLGNAIGDGILCEVARRLEKIIPQKDLVARIGGDEFTILLEDASAAQANETASAVMSNVCEPIIIAGHEMRLTACCGIATAPLHALEAVQLIGNAGLALSKAKRLGRGRSVSFVNALRETAVVNQRYNMELHRAVNDGEFVLFYQPQIRLADGTLAGAEALIRWLHPQHGLLSPAAFLPALESGPLAAAVGWWVLDEACAQAALWRRSGAKDFRIGVNLFAAQIITNGDLDSQVFSVLERHGLPPQALELEVTENTVFDRDDAVLESLEKLRTRGVGIALDDFGTGYASPSLLKRCPVTRIKIDQSFVQGMLESERDAAVIRAILHVAHSFRMETIAEGVESEQQREVLKSLGCHEGQGFLFGRPAPAPRFAAAFGIELPTRLLAHA</sequence>
<dbReference type="SMART" id="SM00267">
    <property type="entry name" value="GGDEF"/>
    <property type="match status" value="1"/>
</dbReference>
<dbReference type="SUPFAM" id="SSF141868">
    <property type="entry name" value="EAL domain-like"/>
    <property type="match status" value="1"/>
</dbReference>
<dbReference type="SUPFAM" id="SSF55785">
    <property type="entry name" value="PYP-like sensor domain (PAS domain)"/>
    <property type="match status" value="1"/>
</dbReference>
<dbReference type="SUPFAM" id="SSF55073">
    <property type="entry name" value="Nucleotide cyclase"/>
    <property type="match status" value="1"/>
</dbReference>
<dbReference type="SMART" id="SM00052">
    <property type="entry name" value="EAL"/>
    <property type="match status" value="1"/>
</dbReference>